<name>A0A0K2RWV1_9MICC</name>
<dbReference type="RefSeq" id="WP_060823564.1">
    <property type="nucleotide sequence ID" value="NZ_AP014938.1"/>
</dbReference>
<dbReference type="InterPro" id="IPR006311">
    <property type="entry name" value="TAT_signal"/>
</dbReference>
<feature type="signal peptide" evidence="1">
    <location>
        <begin position="1"/>
        <end position="28"/>
    </location>
</feature>
<dbReference type="Pfam" id="PF00395">
    <property type="entry name" value="SLH"/>
    <property type="match status" value="1"/>
</dbReference>
<dbReference type="PROSITE" id="PS51318">
    <property type="entry name" value="TAT"/>
    <property type="match status" value="1"/>
</dbReference>
<keyword evidence="1" id="KW-0732">Signal</keyword>
<evidence type="ECO:0000256" key="1">
    <source>
        <dbReference type="SAM" id="SignalP"/>
    </source>
</evidence>
<accession>A0A0K2RWV1</accession>
<sequence length="356" mass="40426">MSIFSSRRALFKGAAALTVAGALGAHHAGEQSAQAATLDVKTTPLTFKVTEASFDISGFNLSYEITGLQAVLDTGLYTPYIEAGYYTKEKGFRQFYFFSLEPKKRIENDVYIRHHIINRDITGGPNANYGIRLSLRPRREQYTILRTLEVRPTIDTEFAWAPFIVDIDMDGEYAPDIYRSCKAKVLLLDKDRCFHPQRAVTRGDLMDAIYRSARSPKVKLPARSPFPDLSPKDERYAAYIWAYQNGLTSGWSDGKMHPEAVASRATMAAFFYRYKHLPSSTGTRWYNPTTPADMKPGSPFFVECSWLHSSVNIDTSYYYKSKDFRPTKIATREELARVLSMLDMLDTIPNSPYLDD</sequence>
<evidence type="ECO:0000313" key="4">
    <source>
        <dbReference type="Proteomes" id="UP000066203"/>
    </source>
</evidence>
<reference evidence="4" key="1">
    <citation type="submission" date="2015-08" db="EMBL/GenBank/DDBJ databases">
        <title>Complete genome sequence of Rothia mucilaginosa strain NUM-Rm6536.</title>
        <authorList>
            <person name="Nambu T."/>
        </authorList>
    </citation>
    <scope>NUCLEOTIDE SEQUENCE [LARGE SCALE GENOMIC DNA]</scope>
    <source>
        <strain evidence="4">NUM-Rm6536</strain>
    </source>
</reference>
<evidence type="ECO:0000259" key="2">
    <source>
        <dbReference type="PROSITE" id="PS51272"/>
    </source>
</evidence>
<feature type="chain" id="PRO_5039470721" evidence="1">
    <location>
        <begin position="29"/>
        <end position="356"/>
    </location>
</feature>
<dbReference type="Proteomes" id="UP000066203">
    <property type="component" value="Chromosome"/>
</dbReference>
<evidence type="ECO:0000313" key="3">
    <source>
        <dbReference type="EMBL" id="BAS19294.1"/>
    </source>
</evidence>
<dbReference type="InterPro" id="IPR001119">
    <property type="entry name" value="SLH_dom"/>
</dbReference>
<gene>
    <name evidence="3" type="ORF">RM6536_0047</name>
</gene>
<dbReference type="PATRIC" id="fig|43675.28.peg.49"/>
<dbReference type="EMBL" id="AP014938">
    <property type="protein sequence ID" value="BAS19294.1"/>
    <property type="molecule type" value="Genomic_DNA"/>
</dbReference>
<organism evidence="3">
    <name type="scientific">Rothia mucilaginosa</name>
    <dbReference type="NCBI Taxonomy" id="43675"/>
    <lineage>
        <taxon>Bacteria</taxon>
        <taxon>Bacillati</taxon>
        <taxon>Actinomycetota</taxon>
        <taxon>Actinomycetes</taxon>
        <taxon>Micrococcales</taxon>
        <taxon>Micrococcaceae</taxon>
        <taxon>Rothia</taxon>
    </lineage>
</organism>
<feature type="domain" description="SLH" evidence="2">
    <location>
        <begin position="222"/>
        <end position="285"/>
    </location>
</feature>
<protein>
    <submittedName>
        <fullName evidence="3">Predicted nucleic acid-binding protein</fullName>
    </submittedName>
</protein>
<proteinExistence type="predicted"/>
<dbReference type="PROSITE" id="PS51272">
    <property type="entry name" value="SLH"/>
    <property type="match status" value="1"/>
</dbReference>
<dbReference type="AlphaFoldDB" id="A0A0K2RWV1"/>